<dbReference type="GO" id="GO:0003677">
    <property type="term" value="F:DNA binding"/>
    <property type="evidence" value="ECO:0007669"/>
    <property type="project" value="InterPro"/>
</dbReference>
<dbReference type="Pfam" id="PF03126">
    <property type="entry name" value="Plus-3"/>
    <property type="match status" value="1"/>
</dbReference>
<dbReference type="PANTHER" id="PTHR46851">
    <property type="entry name" value="OS01G0884500 PROTEIN"/>
    <property type="match status" value="1"/>
</dbReference>
<name>A0A830B8P2_9LAMI</name>
<dbReference type="Gene3D" id="3.90.70.200">
    <property type="entry name" value="Plus-3 domain"/>
    <property type="match status" value="1"/>
</dbReference>
<dbReference type="PANTHER" id="PTHR46851:SF22">
    <property type="entry name" value="ZINC ION BINDING _ DNA BINDING PROTEIN"/>
    <property type="match status" value="1"/>
</dbReference>
<dbReference type="SUPFAM" id="SSF47592">
    <property type="entry name" value="SWIB/MDM2 domain"/>
    <property type="match status" value="1"/>
</dbReference>
<protein>
    <submittedName>
        <fullName evidence="4">Zinc finger CCCH domain-containing protein 44</fullName>
    </submittedName>
</protein>
<dbReference type="CDD" id="cd00065">
    <property type="entry name" value="FYVE_like_SF"/>
    <property type="match status" value="1"/>
</dbReference>
<dbReference type="Proteomes" id="UP000653305">
    <property type="component" value="Unassembled WGS sequence"/>
</dbReference>
<keyword evidence="5" id="KW-1185">Reference proteome</keyword>
<reference evidence="4" key="1">
    <citation type="submission" date="2020-07" db="EMBL/GenBank/DDBJ databases">
        <title>Ethylene signaling mediates host invasion by parasitic plants.</title>
        <authorList>
            <person name="Yoshida S."/>
        </authorList>
    </citation>
    <scope>NUCLEOTIDE SEQUENCE</scope>
    <source>
        <strain evidence="4">Okayama</strain>
    </source>
</reference>
<feature type="region of interest" description="Disordered" evidence="1">
    <location>
        <begin position="135"/>
        <end position="186"/>
    </location>
</feature>
<feature type="compositionally biased region" description="Basic residues" evidence="1">
    <location>
        <begin position="163"/>
        <end position="179"/>
    </location>
</feature>
<dbReference type="EMBL" id="BMAC01000018">
    <property type="protein sequence ID" value="GFP80465.1"/>
    <property type="molecule type" value="Genomic_DNA"/>
</dbReference>
<dbReference type="InterPro" id="IPR045894">
    <property type="entry name" value="At5g08430-like"/>
</dbReference>
<dbReference type="PROSITE" id="PS51360">
    <property type="entry name" value="PLUS3"/>
    <property type="match status" value="1"/>
</dbReference>
<dbReference type="Gene3D" id="1.10.245.10">
    <property type="entry name" value="SWIB/MDM2 domain"/>
    <property type="match status" value="1"/>
</dbReference>
<dbReference type="OrthoDB" id="1870062at2759"/>
<feature type="compositionally biased region" description="Basic and acidic residues" evidence="1">
    <location>
        <begin position="486"/>
        <end position="502"/>
    </location>
</feature>
<feature type="region of interest" description="Disordered" evidence="1">
    <location>
        <begin position="484"/>
        <end position="584"/>
    </location>
</feature>
<dbReference type="SMART" id="SM00719">
    <property type="entry name" value="Plus3"/>
    <property type="match status" value="1"/>
</dbReference>
<evidence type="ECO:0000313" key="5">
    <source>
        <dbReference type="Proteomes" id="UP000653305"/>
    </source>
</evidence>
<sequence length="584" mass="66663">MRLQAMSKILPLFLCAEGRIVFGKRKEMGLRCSLCRKSSHLHCYTCTKSVCRYCLSTLEILQVKGQYGFCKTCLKLALLIEEKRDHDSDGHKVDFTDRETFEGLHMEYYMIIKNEEGFELADIYAAKERVKAKKSHEAESGSEDFDEEEEEPISDYDDLEVQKKKRRRSQNRSNGRKPAKPTPTKSYKKEFIGWASRALIEFLGSIGKSTDEKLSQHEVTSIVNEYVKEKKLLNPEKKKFVMCDARLHSLFRKKTINKLRIHDLLEDHFAENHEESEDDNNVGPDSEEENLGTLNPFKRQRKTGVEKKSGKKDDVENNVPLKSRFASIVVENLKLVYLGRGVLKEMLKEAETFAEKVTGCFVRVKSDPYDLRSKSHQLVQVKGVKTVSVDENNTETVLLLSALPNEIRIPLVSDEGITEEEIEDLRKKVLSGEIDRPTVEYLQQKVNDVHKDMTNLHLERKKKLQSPTEQSRLLENVPTVIAEVYEPDRDSEGAKNDVKSDEGSPESINPCNSPVPNDGQQDDKEPEEENSRDGQISPSEKDQTVSVPKEPQQGPTSDCEPKQAKEKECEDLKIEVIAIPSDDE</sequence>
<dbReference type="AlphaFoldDB" id="A0A830B8P2"/>
<feature type="compositionally biased region" description="Basic and acidic residues" evidence="1">
    <location>
        <begin position="303"/>
        <end position="315"/>
    </location>
</feature>
<evidence type="ECO:0000259" key="2">
    <source>
        <dbReference type="PROSITE" id="PS51360"/>
    </source>
</evidence>
<dbReference type="SUPFAM" id="SSF159042">
    <property type="entry name" value="Plus3-like"/>
    <property type="match status" value="1"/>
</dbReference>
<evidence type="ECO:0000313" key="4">
    <source>
        <dbReference type="EMBL" id="GFP80465.1"/>
    </source>
</evidence>
<feature type="compositionally biased region" description="Basic and acidic residues" evidence="1">
    <location>
        <begin position="559"/>
        <end position="574"/>
    </location>
</feature>
<evidence type="ECO:0000259" key="3">
    <source>
        <dbReference type="PROSITE" id="PS51925"/>
    </source>
</evidence>
<feature type="domain" description="DM2" evidence="3">
    <location>
        <begin position="188"/>
        <end position="271"/>
    </location>
</feature>
<dbReference type="InterPro" id="IPR036885">
    <property type="entry name" value="SWIB_MDM2_dom_sf"/>
</dbReference>
<feature type="compositionally biased region" description="Acidic residues" evidence="1">
    <location>
        <begin position="140"/>
        <end position="159"/>
    </location>
</feature>
<accession>A0A830B8P2</accession>
<organism evidence="4 5">
    <name type="scientific">Phtheirospermum japonicum</name>
    <dbReference type="NCBI Taxonomy" id="374723"/>
    <lineage>
        <taxon>Eukaryota</taxon>
        <taxon>Viridiplantae</taxon>
        <taxon>Streptophyta</taxon>
        <taxon>Embryophyta</taxon>
        <taxon>Tracheophyta</taxon>
        <taxon>Spermatophyta</taxon>
        <taxon>Magnoliopsida</taxon>
        <taxon>eudicotyledons</taxon>
        <taxon>Gunneridae</taxon>
        <taxon>Pentapetalae</taxon>
        <taxon>asterids</taxon>
        <taxon>lamiids</taxon>
        <taxon>Lamiales</taxon>
        <taxon>Orobanchaceae</taxon>
        <taxon>Orobanchaceae incertae sedis</taxon>
        <taxon>Phtheirospermum</taxon>
    </lineage>
</organism>
<feature type="compositionally biased region" description="Polar residues" evidence="1">
    <location>
        <begin position="506"/>
        <end position="519"/>
    </location>
</feature>
<dbReference type="CDD" id="cd10567">
    <property type="entry name" value="SWIB-MDM2_like"/>
    <property type="match status" value="1"/>
</dbReference>
<proteinExistence type="predicted"/>
<gene>
    <name evidence="4" type="ORF">PHJA_000189900</name>
</gene>
<evidence type="ECO:0000256" key="1">
    <source>
        <dbReference type="SAM" id="MobiDB-lite"/>
    </source>
</evidence>
<dbReference type="InterPro" id="IPR004343">
    <property type="entry name" value="Plus-3_dom"/>
</dbReference>
<feature type="compositionally biased region" description="Acidic residues" evidence="1">
    <location>
        <begin position="274"/>
        <end position="290"/>
    </location>
</feature>
<dbReference type="InterPro" id="IPR036128">
    <property type="entry name" value="Plus3-like_sf"/>
</dbReference>
<dbReference type="InterPro" id="IPR003121">
    <property type="entry name" value="SWIB_MDM2_domain"/>
</dbReference>
<comment type="caution">
    <text evidence="4">The sequence shown here is derived from an EMBL/GenBank/DDBJ whole genome shotgun (WGS) entry which is preliminary data.</text>
</comment>
<dbReference type="PROSITE" id="PS51925">
    <property type="entry name" value="SWIB_MDM2"/>
    <property type="match status" value="1"/>
</dbReference>
<feature type="domain" description="Plus3" evidence="2">
    <location>
        <begin position="327"/>
        <end position="454"/>
    </location>
</feature>
<dbReference type="Pfam" id="PF02201">
    <property type="entry name" value="SWIB"/>
    <property type="match status" value="1"/>
</dbReference>
<feature type="region of interest" description="Disordered" evidence="1">
    <location>
        <begin position="272"/>
        <end position="316"/>
    </location>
</feature>